<reference evidence="12" key="2">
    <citation type="journal article" date="2021" name="PeerJ">
        <title>Extensive microbial diversity within the chicken gut microbiome revealed by metagenomics and culture.</title>
        <authorList>
            <person name="Gilroy R."/>
            <person name="Ravi A."/>
            <person name="Getino M."/>
            <person name="Pursley I."/>
            <person name="Horton D.L."/>
            <person name="Alikhan N.F."/>
            <person name="Baker D."/>
            <person name="Gharbi K."/>
            <person name="Hall N."/>
            <person name="Watson M."/>
            <person name="Adriaenssens E.M."/>
            <person name="Foster-Nyarko E."/>
            <person name="Jarju S."/>
            <person name="Secka A."/>
            <person name="Antonio M."/>
            <person name="Oren A."/>
            <person name="Chaudhuri R.R."/>
            <person name="La Ragione R."/>
            <person name="Hildebrand F."/>
            <person name="Pallen M.J."/>
        </authorList>
    </citation>
    <scope>NUCLEOTIDE SEQUENCE</scope>
    <source>
        <strain evidence="12">CHK181-108</strain>
    </source>
</reference>
<evidence type="ECO:0000256" key="2">
    <source>
        <dbReference type="ARBA" id="ARBA00022553"/>
    </source>
</evidence>
<name>A0A9D1H347_9FIRM</name>
<evidence type="ECO:0000256" key="4">
    <source>
        <dbReference type="ARBA" id="ARBA00023015"/>
    </source>
</evidence>
<protein>
    <recommendedName>
        <fullName evidence="1">Stage 0 sporulation protein A homolog</fullName>
    </recommendedName>
</protein>
<dbReference type="GO" id="GO:0000156">
    <property type="term" value="F:phosphorelay response regulator activity"/>
    <property type="evidence" value="ECO:0007669"/>
    <property type="project" value="TreeGrafter"/>
</dbReference>
<dbReference type="Gene3D" id="1.10.10.10">
    <property type="entry name" value="Winged helix-like DNA-binding domain superfamily/Winged helix DNA-binding domain"/>
    <property type="match status" value="1"/>
</dbReference>
<dbReference type="InterPro" id="IPR011006">
    <property type="entry name" value="CheY-like_superfamily"/>
</dbReference>
<keyword evidence="5 9" id="KW-0238">DNA-binding</keyword>
<dbReference type="GO" id="GO:0032993">
    <property type="term" value="C:protein-DNA complex"/>
    <property type="evidence" value="ECO:0007669"/>
    <property type="project" value="TreeGrafter"/>
</dbReference>
<dbReference type="GO" id="GO:0006355">
    <property type="term" value="P:regulation of DNA-templated transcription"/>
    <property type="evidence" value="ECO:0007669"/>
    <property type="project" value="InterPro"/>
</dbReference>
<evidence type="ECO:0000259" key="10">
    <source>
        <dbReference type="PROSITE" id="PS50110"/>
    </source>
</evidence>
<comment type="caution">
    <text evidence="12">The sequence shown here is derived from an EMBL/GenBank/DDBJ whole genome shotgun (WGS) entry which is preliminary data.</text>
</comment>
<dbReference type="GO" id="GO:0005829">
    <property type="term" value="C:cytosol"/>
    <property type="evidence" value="ECO:0007669"/>
    <property type="project" value="TreeGrafter"/>
</dbReference>
<dbReference type="EMBL" id="DVLU01000017">
    <property type="protein sequence ID" value="HIT84664.1"/>
    <property type="molecule type" value="Genomic_DNA"/>
</dbReference>
<dbReference type="PANTHER" id="PTHR48111">
    <property type="entry name" value="REGULATOR OF RPOS"/>
    <property type="match status" value="1"/>
</dbReference>
<dbReference type="Pfam" id="PF00486">
    <property type="entry name" value="Trans_reg_C"/>
    <property type="match status" value="1"/>
</dbReference>
<keyword evidence="3" id="KW-0902">Two-component regulatory system</keyword>
<reference evidence="12" key="1">
    <citation type="submission" date="2020-10" db="EMBL/GenBank/DDBJ databases">
        <authorList>
            <person name="Gilroy R."/>
        </authorList>
    </citation>
    <scope>NUCLEOTIDE SEQUENCE</scope>
    <source>
        <strain evidence="12">CHK181-108</strain>
    </source>
</reference>
<gene>
    <name evidence="12" type="ORF">IAA60_02035</name>
</gene>
<dbReference type="SMART" id="SM00862">
    <property type="entry name" value="Trans_reg_C"/>
    <property type="match status" value="1"/>
</dbReference>
<organism evidence="12 13">
    <name type="scientific">Candidatus Ornithomonoglobus intestinigallinarum</name>
    <dbReference type="NCBI Taxonomy" id="2840894"/>
    <lineage>
        <taxon>Bacteria</taxon>
        <taxon>Bacillati</taxon>
        <taxon>Bacillota</taxon>
        <taxon>Clostridia</taxon>
        <taxon>Candidatus Ornithomonoglobus</taxon>
    </lineage>
</organism>
<evidence type="ECO:0000256" key="6">
    <source>
        <dbReference type="ARBA" id="ARBA00023163"/>
    </source>
</evidence>
<dbReference type="InterPro" id="IPR016032">
    <property type="entry name" value="Sig_transdc_resp-reg_C-effctor"/>
</dbReference>
<evidence type="ECO:0000313" key="13">
    <source>
        <dbReference type="Proteomes" id="UP000824165"/>
    </source>
</evidence>
<comment type="function">
    <text evidence="7">May play the central regulatory role in sporulation. It may be an element of the effector pathway responsible for the activation of sporulation genes in response to nutritional stress. Spo0A may act in concert with spo0H (a sigma factor) to control the expression of some genes that are critical to the sporulation process.</text>
</comment>
<dbReference type="PROSITE" id="PS51755">
    <property type="entry name" value="OMPR_PHOB"/>
    <property type="match status" value="1"/>
</dbReference>
<dbReference type="InterPro" id="IPR001789">
    <property type="entry name" value="Sig_transdc_resp-reg_receiver"/>
</dbReference>
<evidence type="ECO:0000259" key="11">
    <source>
        <dbReference type="PROSITE" id="PS51755"/>
    </source>
</evidence>
<sequence length="220" mass="24893">MIYCVEDDEDIRELVVYAIKSSGFEAQGFGNAADFFEEMKKRTPDMVILDIMLPDKSGTQVLRELRSAGRTQEIPVIFLTAKGSEADKVKGFDLGADDYVTKPFGVLELISRIKAVLRRTKKETNKILEYKGITVDTDSRCVKNDGKDIVLTYKEFELLCMLIRSRGSVIRRETLLSSVWGYDFEGESRTLDVHIGSLRHKLGDKGSFIETIRNVGYIMS</sequence>
<dbReference type="Proteomes" id="UP000824165">
    <property type="component" value="Unassembled WGS sequence"/>
</dbReference>
<dbReference type="Pfam" id="PF00072">
    <property type="entry name" value="Response_reg"/>
    <property type="match status" value="1"/>
</dbReference>
<dbReference type="Gene3D" id="3.40.50.2300">
    <property type="match status" value="1"/>
</dbReference>
<dbReference type="AlphaFoldDB" id="A0A9D1H347"/>
<evidence type="ECO:0000256" key="8">
    <source>
        <dbReference type="PROSITE-ProRule" id="PRU00169"/>
    </source>
</evidence>
<dbReference type="InterPro" id="IPR039420">
    <property type="entry name" value="WalR-like"/>
</dbReference>
<dbReference type="PANTHER" id="PTHR48111:SF1">
    <property type="entry name" value="TWO-COMPONENT RESPONSE REGULATOR ORR33"/>
    <property type="match status" value="1"/>
</dbReference>
<feature type="DNA-binding region" description="OmpR/PhoB-type" evidence="9">
    <location>
        <begin position="125"/>
        <end position="220"/>
    </location>
</feature>
<dbReference type="PROSITE" id="PS50110">
    <property type="entry name" value="RESPONSE_REGULATORY"/>
    <property type="match status" value="1"/>
</dbReference>
<evidence type="ECO:0000313" key="12">
    <source>
        <dbReference type="EMBL" id="HIT84664.1"/>
    </source>
</evidence>
<keyword evidence="2 8" id="KW-0597">Phosphoprotein</keyword>
<dbReference type="Gene3D" id="6.10.250.690">
    <property type="match status" value="1"/>
</dbReference>
<evidence type="ECO:0000256" key="1">
    <source>
        <dbReference type="ARBA" id="ARBA00018672"/>
    </source>
</evidence>
<evidence type="ECO:0000256" key="5">
    <source>
        <dbReference type="ARBA" id="ARBA00023125"/>
    </source>
</evidence>
<keyword evidence="4" id="KW-0805">Transcription regulation</keyword>
<dbReference type="InterPro" id="IPR001867">
    <property type="entry name" value="OmpR/PhoB-type_DNA-bd"/>
</dbReference>
<feature type="modified residue" description="4-aspartylphosphate" evidence="8">
    <location>
        <position position="50"/>
    </location>
</feature>
<dbReference type="SUPFAM" id="SSF46894">
    <property type="entry name" value="C-terminal effector domain of the bipartite response regulators"/>
    <property type="match status" value="1"/>
</dbReference>
<evidence type="ECO:0000256" key="9">
    <source>
        <dbReference type="PROSITE-ProRule" id="PRU01091"/>
    </source>
</evidence>
<dbReference type="InterPro" id="IPR036388">
    <property type="entry name" value="WH-like_DNA-bd_sf"/>
</dbReference>
<evidence type="ECO:0000256" key="7">
    <source>
        <dbReference type="ARBA" id="ARBA00024867"/>
    </source>
</evidence>
<dbReference type="CDD" id="cd00383">
    <property type="entry name" value="trans_reg_C"/>
    <property type="match status" value="1"/>
</dbReference>
<dbReference type="SUPFAM" id="SSF52172">
    <property type="entry name" value="CheY-like"/>
    <property type="match status" value="1"/>
</dbReference>
<evidence type="ECO:0000256" key="3">
    <source>
        <dbReference type="ARBA" id="ARBA00023012"/>
    </source>
</evidence>
<feature type="domain" description="Response regulatory" evidence="10">
    <location>
        <begin position="1"/>
        <end position="117"/>
    </location>
</feature>
<keyword evidence="6" id="KW-0804">Transcription</keyword>
<accession>A0A9D1H347</accession>
<dbReference type="GO" id="GO:0000976">
    <property type="term" value="F:transcription cis-regulatory region binding"/>
    <property type="evidence" value="ECO:0007669"/>
    <property type="project" value="TreeGrafter"/>
</dbReference>
<feature type="domain" description="OmpR/PhoB-type" evidence="11">
    <location>
        <begin position="125"/>
        <end position="220"/>
    </location>
</feature>
<proteinExistence type="predicted"/>
<dbReference type="SMART" id="SM00448">
    <property type="entry name" value="REC"/>
    <property type="match status" value="1"/>
</dbReference>